<dbReference type="PANTHER" id="PTHR11786:SF0">
    <property type="entry name" value="ARYLAMINE N-ACETYLTRANSFERASE 4-RELATED"/>
    <property type="match status" value="1"/>
</dbReference>
<dbReference type="InterPro" id="IPR038765">
    <property type="entry name" value="Papain-like_cys_pep_sf"/>
</dbReference>
<dbReference type="Gene3D" id="3.30.2140.20">
    <property type="match status" value="1"/>
</dbReference>
<comment type="similarity">
    <text evidence="1">Belongs to the arylamine N-acetyltransferase family.</text>
</comment>
<name>A0ABY5VK05_9FIRM</name>
<evidence type="ECO:0000256" key="1">
    <source>
        <dbReference type="ARBA" id="ARBA00006547"/>
    </source>
</evidence>
<organism evidence="2 3">
    <name type="scientific">Ruminococcus gauvreauii</name>
    <dbReference type="NCBI Taxonomy" id="438033"/>
    <lineage>
        <taxon>Bacteria</taxon>
        <taxon>Bacillati</taxon>
        <taxon>Bacillota</taxon>
        <taxon>Clostridia</taxon>
        <taxon>Eubacteriales</taxon>
        <taxon>Oscillospiraceae</taxon>
        <taxon>Ruminococcus</taxon>
    </lineage>
</organism>
<accession>A0ABY5VK05</accession>
<keyword evidence="3" id="KW-1185">Reference proteome</keyword>
<evidence type="ECO:0000313" key="2">
    <source>
        <dbReference type="EMBL" id="UWP60637.1"/>
    </source>
</evidence>
<reference evidence="2" key="1">
    <citation type="journal article" date="2022" name="Cell">
        <title>Design, construction, and in vivo augmentation of a complex gut microbiome.</title>
        <authorList>
            <person name="Cheng A.G."/>
            <person name="Ho P.Y."/>
            <person name="Aranda-Diaz A."/>
            <person name="Jain S."/>
            <person name="Yu F.B."/>
            <person name="Meng X."/>
            <person name="Wang M."/>
            <person name="Iakiviak M."/>
            <person name="Nagashima K."/>
            <person name="Zhao A."/>
            <person name="Murugkar P."/>
            <person name="Patil A."/>
            <person name="Atabakhsh K."/>
            <person name="Weakley A."/>
            <person name="Yan J."/>
            <person name="Brumbaugh A.R."/>
            <person name="Higginbottom S."/>
            <person name="Dimas A."/>
            <person name="Shiver A.L."/>
            <person name="Deutschbauer A."/>
            <person name="Neff N."/>
            <person name="Sonnenburg J.L."/>
            <person name="Huang K.C."/>
            <person name="Fischbach M.A."/>
        </authorList>
    </citation>
    <scope>NUCLEOTIDE SEQUENCE</scope>
    <source>
        <strain evidence="2">DSM 19829</strain>
    </source>
</reference>
<dbReference type="InterPro" id="IPR001447">
    <property type="entry name" value="Arylamine_N-AcTrfase"/>
</dbReference>
<dbReference type="Pfam" id="PF00797">
    <property type="entry name" value="Acetyltransf_2"/>
    <property type="match status" value="1"/>
</dbReference>
<protein>
    <submittedName>
        <fullName evidence="2">Arylamine N-acetyltransferase</fullName>
    </submittedName>
</protein>
<dbReference type="PANTHER" id="PTHR11786">
    <property type="entry name" value="N-HYDROXYARYLAMINE O-ACETYLTRANSFERASE"/>
    <property type="match status" value="1"/>
</dbReference>
<dbReference type="InterPro" id="IPR053710">
    <property type="entry name" value="Arylamine_NAT_domain_sf"/>
</dbReference>
<gene>
    <name evidence="2" type="ORF">NQ502_06290</name>
</gene>
<dbReference type="SUPFAM" id="SSF54001">
    <property type="entry name" value="Cysteine proteinases"/>
    <property type="match status" value="1"/>
</dbReference>
<evidence type="ECO:0000313" key="3">
    <source>
        <dbReference type="Proteomes" id="UP001060164"/>
    </source>
</evidence>
<dbReference type="RefSeq" id="WP_028530443.1">
    <property type="nucleotide sequence ID" value="NZ_CABLBR010000002.1"/>
</dbReference>
<sequence length="260" mass="29941">MYEELYREIPDVGAYLERLGLEAPEQCDEAYLDRLVYTHQCEIPFENIDVYDRNLPISIGTEDIFDKIVTRKRGGYCFELNTLFLKLLNALGYDACACRCRIVRGKDYLPPVLHVGSLVTLEDGVYFCDVGYGGPQPGGAVKVEDGFEKICAGQKFRVQKSDEYWWMLSYVTAGTWVDIMQFTLMPQDEVEFVTLNHYCSTHPDSVFVKQRMINRRLHGGSISLVGDTFAKTIDGVRKEETVRDDRRYHELLRQEFGIEI</sequence>
<dbReference type="EMBL" id="CP102290">
    <property type="protein sequence ID" value="UWP60637.1"/>
    <property type="molecule type" value="Genomic_DNA"/>
</dbReference>
<dbReference type="Proteomes" id="UP001060164">
    <property type="component" value="Chromosome"/>
</dbReference>
<proteinExistence type="inferred from homology"/>